<accession>A0A220VC35</accession>
<evidence type="ECO:0000256" key="13">
    <source>
        <dbReference type="RuleBase" id="RU003914"/>
    </source>
</evidence>
<evidence type="ECO:0000256" key="6">
    <source>
        <dbReference type="ARBA" id="ARBA00023110"/>
    </source>
</evidence>
<dbReference type="KEGG" id="pmai:CF386_00840"/>
<dbReference type="SUPFAM" id="SSF109998">
    <property type="entry name" value="Triger factor/SurA peptide-binding domain-like"/>
    <property type="match status" value="1"/>
</dbReference>
<comment type="function">
    <text evidence="11">Involved in protein export. Acts as a chaperone by maintaining the newly synthesized protein in an open conformation. Functions as a peptidyl-prolyl cis-trans isomerase.</text>
</comment>
<dbReference type="FunFam" id="3.10.50.40:FF:000001">
    <property type="entry name" value="Trigger factor"/>
    <property type="match status" value="1"/>
</dbReference>
<organism evidence="15 16">
    <name type="scientific">Paraphotobacterium marinum</name>
    <dbReference type="NCBI Taxonomy" id="1755811"/>
    <lineage>
        <taxon>Bacteria</taxon>
        <taxon>Pseudomonadati</taxon>
        <taxon>Pseudomonadota</taxon>
        <taxon>Gammaproteobacteria</taxon>
        <taxon>Vibrionales</taxon>
        <taxon>Vibrionaceae</taxon>
        <taxon>Paraphotobacterium</taxon>
    </lineage>
</organism>
<dbReference type="GO" id="GO:0015031">
    <property type="term" value="P:protein transport"/>
    <property type="evidence" value="ECO:0007669"/>
    <property type="project" value="UniProtKB-UniRule"/>
</dbReference>
<gene>
    <name evidence="11" type="primary">tig</name>
    <name evidence="15" type="ORF">CF386_00840</name>
</gene>
<dbReference type="InterPro" id="IPR037041">
    <property type="entry name" value="Trigger_fac_C_sf"/>
</dbReference>
<evidence type="ECO:0000256" key="8">
    <source>
        <dbReference type="ARBA" id="ARBA00023235"/>
    </source>
</evidence>
<dbReference type="Gene3D" id="3.10.50.40">
    <property type="match status" value="1"/>
</dbReference>
<evidence type="ECO:0000256" key="9">
    <source>
        <dbReference type="ARBA" id="ARBA00023306"/>
    </source>
</evidence>
<dbReference type="EMBL" id="CP022355">
    <property type="protein sequence ID" value="ASK77732.1"/>
    <property type="molecule type" value="Genomic_DNA"/>
</dbReference>
<protein>
    <recommendedName>
        <fullName evidence="4 11">Trigger factor</fullName>
        <shortName evidence="11">TF</shortName>
        <ecNumber evidence="3 11">5.2.1.8</ecNumber>
    </recommendedName>
    <alternativeName>
        <fullName evidence="10 11">PPIase</fullName>
    </alternativeName>
</protein>
<dbReference type="AlphaFoldDB" id="A0A220VC35"/>
<dbReference type="InterPro" id="IPR008881">
    <property type="entry name" value="Trigger_fac_ribosome-bd_bac"/>
</dbReference>
<name>A0A220VC35_9GAMM</name>
<evidence type="ECO:0000256" key="2">
    <source>
        <dbReference type="ARBA" id="ARBA00005464"/>
    </source>
</evidence>
<keyword evidence="8 11" id="KW-0413">Isomerase</keyword>
<evidence type="ECO:0000313" key="15">
    <source>
        <dbReference type="EMBL" id="ASK77732.1"/>
    </source>
</evidence>
<dbReference type="InterPro" id="IPR036611">
    <property type="entry name" value="Trigger_fac_ribosome-bd_sf"/>
</dbReference>
<dbReference type="GO" id="GO:0051083">
    <property type="term" value="P:'de novo' cotranslational protein folding"/>
    <property type="evidence" value="ECO:0007669"/>
    <property type="project" value="TreeGrafter"/>
</dbReference>
<dbReference type="GO" id="GO:0044183">
    <property type="term" value="F:protein folding chaperone"/>
    <property type="evidence" value="ECO:0007669"/>
    <property type="project" value="TreeGrafter"/>
</dbReference>
<dbReference type="PROSITE" id="PS50059">
    <property type="entry name" value="FKBP_PPIASE"/>
    <property type="match status" value="1"/>
</dbReference>
<keyword evidence="11" id="KW-0963">Cytoplasm</keyword>
<evidence type="ECO:0000256" key="5">
    <source>
        <dbReference type="ARBA" id="ARBA00022618"/>
    </source>
</evidence>
<dbReference type="PANTHER" id="PTHR30560:SF3">
    <property type="entry name" value="TRIGGER FACTOR-LIKE PROTEIN TIG, CHLOROPLASTIC"/>
    <property type="match status" value="1"/>
</dbReference>
<evidence type="ECO:0000256" key="11">
    <source>
        <dbReference type="HAMAP-Rule" id="MF_00303"/>
    </source>
</evidence>
<reference evidence="15 16" key="1">
    <citation type="journal article" date="2016" name="Int. J. Syst. Evol. Microbiol.">
        <title>Paraphotobacterium marinum gen. nov., sp. nov., a member of the family Vibrionaceae, isolated from surface seawater.</title>
        <authorList>
            <person name="Huang Z."/>
            <person name="Dong C."/>
            <person name="Shao Z."/>
        </authorList>
    </citation>
    <scope>NUCLEOTIDE SEQUENCE [LARGE SCALE GENOMIC DNA]</scope>
    <source>
        <strain evidence="15 16">NSCS20N07D</strain>
    </source>
</reference>
<comment type="catalytic activity">
    <reaction evidence="1 11 12">
        <text>[protein]-peptidylproline (omega=180) = [protein]-peptidylproline (omega=0)</text>
        <dbReference type="Rhea" id="RHEA:16237"/>
        <dbReference type="Rhea" id="RHEA-COMP:10747"/>
        <dbReference type="Rhea" id="RHEA-COMP:10748"/>
        <dbReference type="ChEBI" id="CHEBI:83833"/>
        <dbReference type="ChEBI" id="CHEBI:83834"/>
        <dbReference type="EC" id="5.2.1.8"/>
    </reaction>
</comment>
<evidence type="ECO:0000256" key="4">
    <source>
        <dbReference type="ARBA" id="ARBA00016902"/>
    </source>
</evidence>
<comment type="domain">
    <text evidence="11">Consists of 3 domains; the N-terminus binds the ribosome, the middle domain has PPIase activity, while the C-terminus has intrinsic chaperone activity on its own.</text>
</comment>
<dbReference type="NCBIfam" id="TIGR00115">
    <property type="entry name" value="tig"/>
    <property type="match status" value="1"/>
</dbReference>
<sequence length="430" mass="48772">MQVTMETTEGLERQLKITVPSEIIEKTIVSELKKISKNKQFDGFRKGKAPLSMVSRMYESSVRQDVLNELMQKHFFDAIMQEKLNPAGAPTFTPEEIKKDSDLVFKATFEVYPEVTISGLDKIKVEKPTCSISDSDIDEMIETLQKQQSSWKESNDKVDHNSKVKINFEGKIDGEVFDGGKAESFELEMGQGKMIPGFEDGIVGHIKGDKFDVETQFPEDYHAENLKGKTAVFSIEVLDVLTRELPKLDDDFALKFGIKEGGIAALKTEIEKNMNRELKQTIKNKIKDMALNGLLENNEIDIPKALIDQEIEVLKKQALQQFGGNMKNTPELPNEIFSEQAKKRVSIGLLLGEFIKQEKIEADDTKTKELIADIASAYEDPSEVIEYYNKDEKIFNNMKNLALEEEAIDKILSSAQITEKEFSFNELMKK</sequence>
<keyword evidence="6 11" id="KW-0697">Rotamase</keyword>
<dbReference type="SUPFAM" id="SSF54534">
    <property type="entry name" value="FKBP-like"/>
    <property type="match status" value="1"/>
</dbReference>
<dbReference type="GO" id="GO:0051301">
    <property type="term" value="P:cell division"/>
    <property type="evidence" value="ECO:0007669"/>
    <property type="project" value="UniProtKB-KW"/>
</dbReference>
<dbReference type="InterPro" id="IPR001179">
    <property type="entry name" value="PPIase_FKBP_dom"/>
</dbReference>
<keyword evidence="16" id="KW-1185">Reference proteome</keyword>
<evidence type="ECO:0000259" key="14">
    <source>
        <dbReference type="PROSITE" id="PS50059"/>
    </source>
</evidence>
<dbReference type="Pfam" id="PF05697">
    <property type="entry name" value="Trigger_N"/>
    <property type="match status" value="1"/>
</dbReference>
<dbReference type="InterPro" id="IPR005215">
    <property type="entry name" value="Trig_fac"/>
</dbReference>
<evidence type="ECO:0000313" key="16">
    <source>
        <dbReference type="Proteomes" id="UP000242175"/>
    </source>
</evidence>
<dbReference type="Pfam" id="PF00254">
    <property type="entry name" value="FKBP_C"/>
    <property type="match status" value="1"/>
</dbReference>
<dbReference type="HAMAP" id="MF_00303">
    <property type="entry name" value="Trigger_factor_Tig"/>
    <property type="match status" value="1"/>
</dbReference>
<comment type="similarity">
    <text evidence="2 11 13">Belongs to the FKBP-type PPIase family. Tig subfamily.</text>
</comment>
<dbReference type="InterPro" id="IPR027304">
    <property type="entry name" value="Trigger_fact/SurA_dom_sf"/>
</dbReference>
<keyword evidence="7 11" id="KW-0143">Chaperone</keyword>
<dbReference type="InterPro" id="IPR046357">
    <property type="entry name" value="PPIase_dom_sf"/>
</dbReference>
<dbReference type="Proteomes" id="UP000242175">
    <property type="component" value="Chromosome large"/>
</dbReference>
<evidence type="ECO:0000256" key="1">
    <source>
        <dbReference type="ARBA" id="ARBA00000971"/>
    </source>
</evidence>
<keyword evidence="5 11" id="KW-0132">Cell division</keyword>
<evidence type="ECO:0000256" key="7">
    <source>
        <dbReference type="ARBA" id="ARBA00023186"/>
    </source>
</evidence>
<evidence type="ECO:0000256" key="12">
    <source>
        <dbReference type="PROSITE-ProRule" id="PRU00277"/>
    </source>
</evidence>
<feature type="domain" description="PPIase FKBP-type" evidence="14">
    <location>
        <begin position="161"/>
        <end position="246"/>
    </location>
</feature>
<dbReference type="SUPFAM" id="SSF102735">
    <property type="entry name" value="Trigger factor ribosome-binding domain"/>
    <property type="match status" value="1"/>
</dbReference>
<dbReference type="PIRSF" id="PIRSF003095">
    <property type="entry name" value="Trigger_factor"/>
    <property type="match status" value="1"/>
</dbReference>
<dbReference type="InterPro" id="IPR008880">
    <property type="entry name" value="Trigger_fac_C"/>
</dbReference>
<evidence type="ECO:0000256" key="3">
    <source>
        <dbReference type="ARBA" id="ARBA00013194"/>
    </source>
</evidence>
<dbReference type="OrthoDB" id="9767721at2"/>
<dbReference type="PANTHER" id="PTHR30560">
    <property type="entry name" value="TRIGGER FACTOR CHAPERONE AND PEPTIDYL-PROLYL CIS/TRANS ISOMERASE"/>
    <property type="match status" value="1"/>
</dbReference>
<dbReference type="RefSeq" id="WP_089072642.1">
    <property type="nucleotide sequence ID" value="NZ_CBCSAM010000007.1"/>
</dbReference>
<dbReference type="GO" id="GO:0043335">
    <property type="term" value="P:protein unfolding"/>
    <property type="evidence" value="ECO:0007669"/>
    <property type="project" value="TreeGrafter"/>
</dbReference>
<dbReference type="EC" id="5.2.1.8" evidence="3 11"/>
<dbReference type="Gene3D" id="1.10.3120.10">
    <property type="entry name" value="Trigger factor, C-terminal domain"/>
    <property type="match status" value="1"/>
</dbReference>
<dbReference type="Pfam" id="PF05698">
    <property type="entry name" value="Trigger_C"/>
    <property type="match status" value="1"/>
</dbReference>
<comment type="subcellular location">
    <subcellularLocation>
        <location evidence="11">Cytoplasm</location>
    </subcellularLocation>
    <text evidence="11">About half TF is bound to the ribosome near the polypeptide exit tunnel while the other half is free in the cytoplasm.</text>
</comment>
<dbReference type="Gene3D" id="3.30.70.1050">
    <property type="entry name" value="Trigger factor ribosome-binding domain"/>
    <property type="match status" value="1"/>
</dbReference>
<dbReference type="GO" id="GO:0003755">
    <property type="term" value="F:peptidyl-prolyl cis-trans isomerase activity"/>
    <property type="evidence" value="ECO:0007669"/>
    <property type="project" value="UniProtKB-UniRule"/>
</dbReference>
<keyword evidence="9 11" id="KW-0131">Cell cycle</keyword>
<dbReference type="GO" id="GO:0005737">
    <property type="term" value="C:cytoplasm"/>
    <property type="evidence" value="ECO:0007669"/>
    <property type="project" value="UniProtKB-SubCell"/>
</dbReference>
<proteinExistence type="inferred from homology"/>
<evidence type="ECO:0000256" key="10">
    <source>
        <dbReference type="ARBA" id="ARBA00029986"/>
    </source>
</evidence>
<dbReference type="GO" id="GO:0043022">
    <property type="term" value="F:ribosome binding"/>
    <property type="evidence" value="ECO:0007669"/>
    <property type="project" value="TreeGrafter"/>
</dbReference>